<evidence type="ECO:0000313" key="5">
    <source>
        <dbReference type="Proteomes" id="UP001571476"/>
    </source>
</evidence>
<evidence type="ECO:0000313" key="4">
    <source>
        <dbReference type="EMBL" id="MFA3840932.1"/>
    </source>
</evidence>
<dbReference type="InterPro" id="IPR016181">
    <property type="entry name" value="Acyl_CoA_acyltransferase"/>
</dbReference>
<accession>A0ABV4ST05</accession>
<dbReference type="InterPro" id="IPR000182">
    <property type="entry name" value="GNAT_dom"/>
</dbReference>
<dbReference type="PROSITE" id="PS51186">
    <property type="entry name" value="GNAT"/>
    <property type="match status" value="1"/>
</dbReference>
<sequence>MTDTQVSVRHARPGDLPEVARLAAEHAAYEKADPPAPGLADRLHTLLFTTATPRLRCLVAEPADGTLVGYATCEPAISTWDGCEYLHMDCLYLRPGHRGLGLGPLLMGAVAAEARALGIAEIQWQTPVWNDGAIRFYRRQGARETDKIRFSRPSSSGPVGQ</sequence>
<dbReference type="Gene3D" id="3.40.630.30">
    <property type="match status" value="1"/>
</dbReference>
<reference evidence="4 5" key="1">
    <citation type="submission" date="2024-08" db="EMBL/GenBank/DDBJ databases">
        <title>Genome sequence of Streptomyces aureus CACIA-1.46HGO.</title>
        <authorList>
            <person name="Evangelista-Martinez Z."/>
        </authorList>
    </citation>
    <scope>NUCLEOTIDE SEQUENCE [LARGE SCALE GENOMIC DNA]</scope>
    <source>
        <strain evidence="4 5">CACIA-1.46HGO</strain>
    </source>
</reference>
<keyword evidence="5" id="KW-1185">Reference proteome</keyword>
<evidence type="ECO:0000259" key="3">
    <source>
        <dbReference type="PROSITE" id="PS51186"/>
    </source>
</evidence>
<protein>
    <submittedName>
        <fullName evidence="4">N-acetyltransferase family protein</fullName>
    </submittedName>
</protein>
<proteinExistence type="predicted"/>
<name>A0ABV4ST05_9ACTN</name>
<keyword evidence="2" id="KW-0012">Acyltransferase</keyword>
<dbReference type="Proteomes" id="UP001571476">
    <property type="component" value="Unassembled WGS sequence"/>
</dbReference>
<evidence type="ECO:0000256" key="1">
    <source>
        <dbReference type="ARBA" id="ARBA00022679"/>
    </source>
</evidence>
<dbReference type="RefSeq" id="WP_372565306.1">
    <property type="nucleotide sequence ID" value="NZ_JBGOSP010000020.1"/>
</dbReference>
<keyword evidence="1" id="KW-0808">Transferase</keyword>
<organism evidence="4 5">
    <name type="scientific">Streptomyces aureus</name>
    <dbReference type="NCBI Taxonomy" id="193461"/>
    <lineage>
        <taxon>Bacteria</taxon>
        <taxon>Bacillati</taxon>
        <taxon>Actinomycetota</taxon>
        <taxon>Actinomycetes</taxon>
        <taxon>Kitasatosporales</taxon>
        <taxon>Streptomycetaceae</taxon>
        <taxon>Streptomyces</taxon>
    </lineage>
</organism>
<dbReference type="InterPro" id="IPR051016">
    <property type="entry name" value="Diverse_Substrate_AcTransf"/>
</dbReference>
<dbReference type="EMBL" id="JBGOSP010000020">
    <property type="protein sequence ID" value="MFA3840932.1"/>
    <property type="molecule type" value="Genomic_DNA"/>
</dbReference>
<dbReference type="PANTHER" id="PTHR10545">
    <property type="entry name" value="DIAMINE N-ACETYLTRANSFERASE"/>
    <property type="match status" value="1"/>
</dbReference>
<comment type="caution">
    <text evidence="4">The sequence shown here is derived from an EMBL/GenBank/DDBJ whole genome shotgun (WGS) entry which is preliminary data.</text>
</comment>
<gene>
    <name evidence="4" type="ORF">ACEG43_32845</name>
</gene>
<dbReference type="SUPFAM" id="SSF55729">
    <property type="entry name" value="Acyl-CoA N-acyltransferases (Nat)"/>
    <property type="match status" value="1"/>
</dbReference>
<dbReference type="Pfam" id="PF00583">
    <property type="entry name" value="Acetyltransf_1"/>
    <property type="match status" value="1"/>
</dbReference>
<evidence type="ECO:0000256" key="2">
    <source>
        <dbReference type="ARBA" id="ARBA00023315"/>
    </source>
</evidence>
<dbReference type="PANTHER" id="PTHR10545:SF51">
    <property type="entry name" value="THIALYSINE N-EPSILON-ACETYLTRANSFERASE"/>
    <property type="match status" value="1"/>
</dbReference>
<feature type="domain" description="N-acetyltransferase" evidence="3">
    <location>
        <begin position="6"/>
        <end position="161"/>
    </location>
</feature>